<dbReference type="RefSeq" id="XP_007738560.1">
    <property type="nucleotide sequence ID" value="XM_007740370.1"/>
</dbReference>
<dbReference type="OrthoDB" id="3546279at2759"/>
<dbReference type="eggNOG" id="ENOG502SJ8W">
    <property type="taxonomic scope" value="Eukaryota"/>
</dbReference>
<evidence type="ECO:0000313" key="3">
    <source>
        <dbReference type="Proteomes" id="UP000019478"/>
    </source>
</evidence>
<dbReference type="InterPro" id="IPR052400">
    <property type="entry name" value="Zn2-C6_fungal_TF"/>
</dbReference>
<keyword evidence="3" id="KW-1185">Reference proteome</keyword>
<evidence type="ECO:0008006" key="4">
    <source>
        <dbReference type="Google" id="ProtNLM"/>
    </source>
</evidence>
<name>W9X9H4_9EURO</name>
<reference evidence="2 3" key="1">
    <citation type="submission" date="2013-03" db="EMBL/GenBank/DDBJ databases">
        <title>The Genome Sequence of Capronia epimyces CBS 606.96.</title>
        <authorList>
            <consortium name="The Broad Institute Genomics Platform"/>
            <person name="Cuomo C."/>
            <person name="de Hoog S."/>
            <person name="Gorbushina A."/>
            <person name="Walker B."/>
            <person name="Young S.K."/>
            <person name="Zeng Q."/>
            <person name="Gargeya S."/>
            <person name="Fitzgerald M."/>
            <person name="Haas B."/>
            <person name="Abouelleil A."/>
            <person name="Allen A.W."/>
            <person name="Alvarado L."/>
            <person name="Arachchi H.M."/>
            <person name="Berlin A.M."/>
            <person name="Chapman S.B."/>
            <person name="Gainer-Dewar J."/>
            <person name="Goldberg J."/>
            <person name="Griggs A."/>
            <person name="Gujja S."/>
            <person name="Hansen M."/>
            <person name="Howarth C."/>
            <person name="Imamovic A."/>
            <person name="Ireland A."/>
            <person name="Larimer J."/>
            <person name="McCowan C."/>
            <person name="Murphy C."/>
            <person name="Pearson M."/>
            <person name="Poon T.W."/>
            <person name="Priest M."/>
            <person name="Roberts A."/>
            <person name="Saif S."/>
            <person name="Shea T."/>
            <person name="Sisk P."/>
            <person name="Sykes S."/>
            <person name="Wortman J."/>
            <person name="Nusbaum C."/>
            <person name="Birren B."/>
        </authorList>
    </citation>
    <scope>NUCLEOTIDE SEQUENCE [LARGE SCALE GENOMIC DNA]</scope>
    <source>
        <strain evidence="2 3">CBS 606.96</strain>
    </source>
</reference>
<sequence length="439" mass="47589">MPMPAHRPSTTTQALPAEAEVEDNALRTEAQASDDPDPALALPPAAESDQSGPRLEPQDRRLLELYLLHHYTTVVAPLFPTESGQASQRPIYSVEAVRLAFQHECLLAAIFAVSSLHIALEVIEGRVTYSNEHSLDVEPGQARGGDLVKTHPVPAALSHVNMRETHHFYLQSALQFQQQALMAISAANAESLALTSILISIAAMHLQESSVAYRPPTQYLNLSRGIRSTVTAAHSMSFHGHILSDLLSADRVKYTPGRSDMDVLFDPVNVGPFAPILEFQKCLTSAPRNGPGPVFPGTSTPPEIQSTLSQTVALVGSIHAAFLRDEPPYQLSRRVTAFPTLAPAAYLSLVASMHPCALVILAHYFAMTTPLARHYWFFRGVAQREVRGIAGALPTEWDWAMSWPSKVCETGDVVGEGTDEILRQYGTCAGMGGGEVECG</sequence>
<protein>
    <recommendedName>
        <fullName evidence="4">Transcription factor domain-containing protein</fullName>
    </recommendedName>
</protein>
<accession>W9X9H4</accession>
<dbReference type="AlphaFoldDB" id="W9X9H4"/>
<feature type="region of interest" description="Disordered" evidence="1">
    <location>
        <begin position="1"/>
        <end position="55"/>
    </location>
</feature>
<dbReference type="HOGENOM" id="CLU_063725_0_0_1"/>
<dbReference type="GeneID" id="19174360"/>
<evidence type="ECO:0000256" key="1">
    <source>
        <dbReference type="SAM" id="MobiDB-lite"/>
    </source>
</evidence>
<organism evidence="2 3">
    <name type="scientific">Capronia epimyces CBS 606.96</name>
    <dbReference type="NCBI Taxonomy" id="1182542"/>
    <lineage>
        <taxon>Eukaryota</taxon>
        <taxon>Fungi</taxon>
        <taxon>Dikarya</taxon>
        <taxon>Ascomycota</taxon>
        <taxon>Pezizomycotina</taxon>
        <taxon>Eurotiomycetes</taxon>
        <taxon>Chaetothyriomycetidae</taxon>
        <taxon>Chaetothyriales</taxon>
        <taxon>Herpotrichiellaceae</taxon>
        <taxon>Capronia</taxon>
    </lineage>
</organism>
<dbReference type="PANTHER" id="PTHR47657:SF14">
    <property type="entry name" value="ZN(2)-C6 FUNGAL-TYPE DOMAIN-CONTAINING PROTEIN"/>
    <property type="match status" value="1"/>
</dbReference>
<dbReference type="STRING" id="1182542.W9X9H4"/>
<proteinExistence type="predicted"/>
<dbReference type="EMBL" id="AMGY01000011">
    <property type="protein sequence ID" value="EXJ77122.1"/>
    <property type="molecule type" value="Genomic_DNA"/>
</dbReference>
<dbReference type="PANTHER" id="PTHR47657">
    <property type="entry name" value="STEROL REGULATORY ELEMENT-BINDING PROTEIN ECM22"/>
    <property type="match status" value="1"/>
</dbReference>
<feature type="compositionally biased region" description="Low complexity" evidence="1">
    <location>
        <begin position="38"/>
        <end position="49"/>
    </location>
</feature>
<comment type="caution">
    <text evidence="2">The sequence shown here is derived from an EMBL/GenBank/DDBJ whole genome shotgun (WGS) entry which is preliminary data.</text>
</comment>
<dbReference type="Proteomes" id="UP000019478">
    <property type="component" value="Unassembled WGS sequence"/>
</dbReference>
<evidence type="ECO:0000313" key="2">
    <source>
        <dbReference type="EMBL" id="EXJ77122.1"/>
    </source>
</evidence>
<gene>
    <name evidence="2" type="ORF">A1O3_10280</name>
</gene>
<dbReference type="GO" id="GO:0000981">
    <property type="term" value="F:DNA-binding transcription factor activity, RNA polymerase II-specific"/>
    <property type="evidence" value="ECO:0007669"/>
    <property type="project" value="TreeGrafter"/>
</dbReference>